<dbReference type="EMBL" id="QCXX01000001">
    <property type="protein sequence ID" value="PUV26318.1"/>
    <property type="molecule type" value="Genomic_DNA"/>
</dbReference>
<dbReference type="PROSITE" id="PS51257">
    <property type="entry name" value="PROKAR_LIPOPROTEIN"/>
    <property type="match status" value="1"/>
</dbReference>
<comment type="caution">
    <text evidence="1">The sequence shown here is derived from an EMBL/GenBank/DDBJ whole genome shotgun (WGS) entry which is preliminary data.</text>
</comment>
<dbReference type="Proteomes" id="UP000250831">
    <property type="component" value="Unassembled WGS sequence"/>
</dbReference>
<evidence type="ECO:0000313" key="1">
    <source>
        <dbReference type="EMBL" id="PUV26318.1"/>
    </source>
</evidence>
<proteinExistence type="predicted"/>
<accession>A0A363P048</accession>
<protein>
    <submittedName>
        <fullName evidence="1">Uncharacterized protein</fullName>
    </submittedName>
</protein>
<evidence type="ECO:0000313" key="2">
    <source>
        <dbReference type="Proteomes" id="UP000250831"/>
    </source>
</evidence>
<dbReference type="AlphaFoldDB" id="A0A363P048"/>
<keyword evidence="2" id="KW-1185">Reference proteome</keyword>
<organism evidence="1 2">
    <name type="scientific">Sphingobacterium athyrii</name>
    <dbReference type="NCBI Taxonomy" id="2152717"/>
    <lineage>
        <taxon>Bacteria</taxon>
        <taxon>Pseudomonadati</taxon>
        <taxon>Bacteroidota</taxon>
        <taxon>Sphingobacteriia</taxon>
        <taxon>Sphingobacteriales</taxon>
        <taxon>Sphingobacteriaceae</taxon>
        <taxon>Sphingobacterium</taxon>
    </lineage>
</organism>
<reference evidence="1 2" key="1">
    <citation type="submission" date="2018-04" db="EMBL/GenBank/DDBJ databases">
        <title>Sphingobacterium sp. M46 Genome.</title>
        <authorList>
            <person name="Cheng J."/>
            <person name="Li Y."/>
        </authorList>
    </citation>
    <scope>NUCLEOTIDE SEQUENCE [LARGE SCALE GENOMIC DNA]</scope>
    <source>
        <strain evidence="1 2">M46</strain>
    </source>
</reference>
<sequence>MKVYFLIPFLFLVVACQSSTKKAPKARMPEKRFDYSKVEKDYAEILEAILTYNSYINGTIKSEEPKTYIESIFTKDSISTSYKGDHPLGDEIGIRELFNHLSSSRQDSINFLNQTRDRDIVYIPPAIARKFRVKDSNKLIAEERFFTKLVFHLPILTHDRQKAFVSLDYLCGGWCGEGWYFILEKTKGKWKVVKYQGTWEA</sequence>
<gene>
    <name evidence="1" type="ORF">DCO56_05030</name>
</gene>
<name>A0A363P048_9SPHI</name>